<name>A0A848KDV1_9NOCA</name>
<reference evidence="1 2" key="1">
    <citation type="submission" date="2019-05" db="EMBL/GenBank/DDBJ databases">
        <authorList>
            <person name="Lee S.D."/>
        </authorList>
    </citation>
    <scope>NUCLEOTIDE SEQUENCE [LARGE SCALE GENOMIC DNA]</scope>
    <source>
        <strain evidence="1 2">YC2-7</strain>
    </source>
</reference>
<evidence type="ECO:0000313" key="1">
    <source>
        <dbReference type="EMBL" id="NMN95936.1"/>
    </source>
</evidence>
<dbReference type="RefSeq" id="WP_169587369.1">
    <property type="nucleotide sequence ID" value="NZ_VCQU01000004.1"/>
</dbReference>
<sequence length="145" mass="15692">MTATITHLRPTDTATPVRGKSIAITITNHTDEILVLVGTTKSKGKWITAPTAYLAPHTYQVVRALTPESDRFDVALTYSLSGRRHVTLRAGSNGSSVNIDRGRYRQAHGDLRVGSIITGSAENMRAAFDVGLPLPTPHAPRLPPR</sequence>
<protein>
    <submittedName>
        <fullName evidence="1">Uncharacterized protein</fullName>
    </submittedName>
</protein>
<accession>A0A848KDV1</accession>
<organism evidence="1 2">
    <name type="scientific">Antrihabitans stalactiti</name>
    <dbReference type="NCBI Taxonomy" id="2584121"/>
    <lineage>
        <taxon>Bacteria</taxon>
        <taxon>Bacillati</taxon>
        <taxon>Actinomycetota</taxon>
        <taxon>Actinomycetes</taxon>
        <taxon>Mycobacteriales</taxon>
        <taxon>Nocardiaceae</taxon>
        <taxon>Antrihabitans</taxon>
    </lineage>
</organism>
<comment type="caution">
    <text evidence="1">The sequence shown here is derived from an EMBL/GenBank/DDBJ whole genome shotgun (WGS) entry which is preliminary data.</text>
</comment>
<gene>
    <name evidence="1" type="ORF">FGL95_12920</name>
</gene>
<evidence type="ECO:0000313" key="2">
    <source>
        <dbReference type="Proteomes" id="UP000535543"/>
    </source>
</evidence>
<dbReference type="AlphaFoldDB" id="A0A848KDV1"/>
<keyword evidence="2" id="KW-1185">Reference proteome</keyword>
<dbReference type="EMBL" id="VCQU01000004">
    <property type="protein sequence ID" value="NMN95936.1"/>
    <property type="molecule type" value="Genomic_DNA"/>
</dbReference>
<reference evidence="1 2" key="2">
    <citation type="submission" date="2020-06" db="EMBL/GenBank/DDBJ databases">
        <title>Antribacter stalactiti gen. nov., sp. nov., a new member of the family Nacardiaceae isolated from a cave.</title>
        <authorList>
            <person name="Kim I.S."/>
        </authorList>
    </citation>
    <scope>NUCLEOTIDE SEQUENCE [LARGE SCALE GENOMIC DNA]</scope>
    <source>
        <strain evidence="1 2">YC2-7</strain>
    </source>
</reference>
<proteinExistence type="predicted"/>
<dbReference type="Proteomes" id="UP000535543">
    <property type="component" value="Unassembled WGS sequence"/>
</dbReference>